<dbReference type="EC" id="2.7.13.3" evidence="3"/>
<keyword evidence="11" id="KW-0808">Transferase</keyword>
<evidence type="ECO:0000313" key="12">
    <source>
        <dbReference type="Proteomes" id="UP001327560"/>
    </source>
</evidence>
<evidence type="ECO:0000256" key="5">
    <source>
        <dbReference type="ARBA" id="ARBA00022864"/>
    </source>
</evidence>
<feature type="region of interest" description="Disordered" evidence="8">
    <location>
        <begin position="616"/>
        <end position="636"/>
    </location>
</feature>
<proteinExistence type="predicted"/>
<dbReference type="EMBL" id="CP136891">
    <property type="protein sequence ID" value="WOK97076.1"/>
    <property type="molecule type" value="Genomic_DNA"/>
</dbReference>
<keyword evidence="12" id="KW-1185">Reference proteome</keyword>
<evidence type="ECO:0000256" key="2">
    <source>
        <dbReference type="ARBA" id="ARBA00002427"/>
    </source>
</evidence>
<evidence type="ECO:0000259" key="10">
    <source>
        <dbReference type="PROSITE" id="PS50110"/>
    </source>
</evidence>
<dbReference type="InterPro" id="IPR003594">
    <property type="entry name" value="HATPase_dom"/>
</dbReference>
<dbReference type="SUPFAM" id="SSF55874">
    <property type="entry name" value="ATPase domain of HSP90 chaperone/DNA topoisomerase II/histidine kinase"/>
    <property type="match status" value="1"/>
</dbReference>
<name>A0AAQ3JYC5_9LILI</name>
<feature type="modified residue" description="4-aspartylphosphate" evidence="7">
    <location>
        <position position="714"/>
    </location>
</feature>
<organism evidence="11 12">
    <name type="scientific">Canna indica</name>
    <name type="common">Indian-shot</name>
    <dbReference type="NCBI Taxonomy" id="4628"/>
    <lineage>
        <taxon>Eukaryota</taxon>
        <taxon>Viridiplantae</taxon>
        <taxon>Streptophyta</taxon>
        <taxon>Embryophyta</taxon>
        <taxon>Tracheophyta</taxon>
        <taxon>Spermatophyta</taxon>
        <taxon>Magnoliopsida</taxon>
        <taxon>Liliopsida</taxon>
        <taxon>Zingiberales</taxon>
        <taxon>Cannaceae</taxon>
        <taxon>Canna</taxon>
    </lineage>
</organism>
<dbReference type="Pfam" id="PF00512">
    <property type="entry name" value="HisKA"/>
    <property type="match status" value="1"/>
</dbReference>
<dbReference type="GO" id="GO:0009736">
    <property type="term" value="P:cytokinin-activated signaling pathway"/>
    <property type="evidence" value="ECO:0007669"/>
    <property type="project" value="UniProtKB-KW"/>
</dbReference>
<evidence type="ECO:0000256" key="7">
    <source>
        <dbReference type="PROSITE-ProRule" id="PRU00169"/>
    </source>
</evidence>
<keyword evidence="4 7" id="KW-0597">Phosphoprotein</keyword>
<gene>
    <name evidence="11" type="ORF">Cni_G05784</name>
</gene>
<dbReference type="Gene3D" id="3.30.565.10">
    <property type="entry name" value="Histidine kinase-like ATPase, C-terminal domain"/>
    <property type="match status" value="1"/>
</dbReference>
<dbReference type="InterPro" id="IPR004358">
    <property type="entry name" value="Sig_transdc_His_kin-like_C"/>
</dbReference>
<dbReference type="GO" id="GO:0000155">
    <property type="term" value="F:phosphorelay sensor kinase activity"/>
    <property type="evidence" value="ECO:0007669"/>
    <property type="project" value="InterPro"/>
</dbReference>
<sequence>MKAIVLVLVLLIILGTIIGGYLIVLLLQRSRLREILLRAEIIKLKEAVQQAERKSMNKSLAFASASHDIRTSLAGIFGLIEICQNDVSRDSEVYRNLEQMNSCAAKLLGILNSVLDISKIEAGKMQLDEVQFNISDVLEESVDIFHVVALKKGLEVIWDPCDCSILKSTKVKGDCRRLKQIIDNLLGNAVKFTSEGHIVLRAWARKPSLNNADISCKQCWNSRDAFNPLLRCMWKDGGKDRYSGNLIQNDPNLVEIVIEVDDTGTGIPKEKRASVFENYVQVKESDNRGQHEGTGLGLGIVQSYVRLMGGEIKIQDKNPFERGTCFRFNIFLKSDEPITGNEVRDEKSTIYPIESNSARNSTVNPQIVQSTIRSMAFRRGLTTDGIHSILFVQGDETTNILQRWMESLGVKVWVINLLENLYDALGKIKDNHSLRKCNSRSYLSIAADFTKDENTRTLPLTNKDLRSCSRGLTPNVNVLIVVDLDHGNLSEMAATLQSFAANAAATIHYKIVWLVSSNSPSDDLRRTREVPCHLILQKPIHGSRLYALLKLLQDFRRGNECHSVEIHAHDTVQIVEQHNKPDSSIEQHNKLDSSMESNTFVPSSVLQTSENASLVLSPKYNSEDQKPLSPKYYSEDDQKPLTGRTILLVEDTPTLRLVATKKITRLGANVTSAENGSDALKLIHSALKESVPTLEGGAAVGDPYQFPYDAILMDCEMPVMNGYEATRQIREEEINYGIRIPIIALTAHATPEQVEKTRLVGMDFHLTKPLQDHELVNAITTLCDEGYSTPLFSVFTNYNE</sequence>
<protein>
    <recommendedName>
        <fullName evidence="3">histidine kinase</fullName>
        <ecNumber evidence="3">2.7.13.3</ecNumber>
    </recommendedName>
</protein>
<dbReference type="InterPro" id="IPR005467">
    <property type="entry name" value="His_kinase_dom"/>
</dbReference>
<dbReference type="PROSITE" id="PS50110">
    <property type="entry name" value="RESPONSE_REGULATORY"/>
    <property type="match status" value="1"/>
</dbReference>
<dbReference type="AlphaFoldDB" id="A0AAQ3JYC5"/>
<dbReference type="PANTHER" id="PTHR43719:SF75">
    <property type="entry name" value="HISTIDINE KINASE CKI1"/>
    <property type="match status" value="1"/>
</dbReference>
<dbReference type="SMART" id="SM00387">
    <property type="entry name" value="HATPase_c"/>
    <property type="match status" value="1"/>
</dbReference>
<dbReference type="Gene3D" id="1.10.287.130">
    <property type="match status" value="1"/>
</dbReference>
<keyword evidence="6" id="KW-0902">Two-component regulatory system</keyword>
<accession>A0AAQ3JYC5</accession>
<evidence type="ECO:0000256" key="6">
    <source>
        <dbReference type="ARBA" id="ARBA00023012"/>
    </source>
</evidence>
<reference evidence="11 12" key="1">
    <citation type="submission" date="2023-10" db="EMBL/GenBank/DDBJ databases">
        <title>Chromosome-scale genome assembly provides insights into flower coloration mechanisms of Canna indica.</title>
        <authorList>
            <person name="Li C."/>
        </authorList>
    </citation>
    <scope>NUCLEOTIDE SEQUENCE [LARGE SCALE GENOMIC DNA]</scope>
    <source>
        <tissue evidence="11">Flower</tissue>
    </source>
</reference>
<dbReference type="Proteomes" id="UP001327560">
    <property type="component" value="Chromosome 2"/>
</dbReference>
<evidence type="ECO:0000259" key="9">
    <source>
        <dbReference type="PROSITE" id="PS50109"/>
    </source>
</evidence>
<keyword evidence="5" id="KW-0932">Cytokinin signaling pathway</keyword>
<dbReference type="InterPro" id="IPR036097">
    <property type="entry name" value="HisK_dim/P_sf"/>
</dbReference>
<dbReference type="PRINTS" id="PR00344">
    <property type="entry name" value="BCTRLSENSOR"/>
</dbReference>
<dbReference type="Pfam" id="PF00072">
    <property type="entry name" value="Response_reg"/>
    <property type="match status" value="1"/>
</dbReference>
<dbReference type="SUPFAM" id="SSF52172">
    <property type="entry name" value="CheY-like"/>
    <property type="match status" value="1"/>
</dbReference>
<dbReference type="PANTHER" id="PTHR43719">
    <property type="entry name" value="TWO-COMPONENT HISTIDINE KINASE"/>
    <property type="match status" value="1"/>
</dbReference>
<dbReference type="SMART" id="SM00448">
    <property type="entry name" value="REC"/>
    <property type="match status" value="1"/>
</dbReference>
<feature type="domain" description="Response regulatory" evidence="10">
    <location>
        <begin position="645"/>
        <end position="783"/>
    </location>
</feature>
<dbReference type="InterPro" id="IPR036890">
    <property type="entry name" value="HATPase_C_sf"/>
</dbReference>
<feature type="domain" description="Histidine kinase" evidence="9">
    <location>
        <begin position="64"/>
        <end position="334"/>
    </location>
</feature>
<dbReference type="Gene3D" id="3.40.50.2300">
    <property type="match status" value="1"/>
</dbReference>
<comment type="catalytic activity">
    <reaction evidence="1">
        <text>ATP + protein L-histidine = ADP + protein N-phospho-L-histidine.</text>
        <dbReference type="EC" id="2.7.13.3"/>
    </reaction>
</comment>
<dbReference type="SUPFAM" id="SSF47384">
    <property type="entry name" value="Homodimeric domain of signal transducing histidine kinase"/>
    <property type="match status" value="1"/>
</dbReference>
<dbReference type="CDD" id="cd17546">
    <property type="entry name" value="REC_hyHK_CKI1_RcsC-like"/>
    <property type="match status" value="1"/>
</dbReference>
<evidence type="ECO:0000256" key="3">
    <source>
        <dbReference type="ARBA" id="ARBA00012438"/>
    </source>
</evidence>
<evidence type="ECO:0000313" key="11">
    <source>
        <dbReference type="EMBL" id="WOK97076.1"/>
    </source>
</evidence>
<dbReference type="Pfam" id="PF02518">
    <property type="entry name" value="HATPase_c"/>
    <property type="match status" value="1"/>
</dbReference>
<keyword evidence="11" id="KW-0418">Kinase</keyword>
<dbReference type="InterPro" id="IPR050956">
    <property type="entry name" value="2C_system_His_kinase"/>
</dbReference>
<dbReference type="PROSITE" id="PS50109">
    <property type="entry name" value="HIS_KIN"/>
    <property type="match status" value="1"/>
</dbReference>
<dbReference type="InterPro" id="IPR003661">
    <property type="entry name" value="HisK_dim/P_dom"/>
</dbReference>
<evidence type="ECO:0000256" key="8">
    <source>
        <dbReference type="SAM" id="MobiDB-lite"/>
    </source>
</evidence>
<comment type="function">
    <text evidence="2">Cytokinin receptor related to bacterial two-component regulators. Functions as a histidine kinase and transmits the stress signal to a downstream MAPK cascade.</text>
</comment>
<dbReference type="SMART" id="SM00388">
    <property type="entry name" value="HisKA"/>
    <property type="match status" value="1"/>
</dbReference>
<evidence type="ECO:0000256" key="4">
    <source>
        <dbReference type="ARBA" id="ARBA00022553"/>
    </source>
</evidence>
<evidence type="ECO:0000256" key="1">
    <source>
        <dbReference type="ARBA" id="ARBA00000085"/>
    </source>
</evidence>
<dbReference type="InterPro" id="IPR001789">
    <property type="entry name" value="Sig_transdc_resp-reg_receiver"/>
</dbReference>
<dbReference type="InterPro" id="IPR011006">
    <property type="entry name" value="CheY-like_superfamily"/>
</dbReference>
<dbReference type="CDD" id="cd00082">
    <property type="entry name" value="HisKA"/>
    <property type="match status" value="1"/>
</dbReference>